<evidence type="ECO:0000313" key="6">
    <source>
        <dbReference type="Proteomes" id="UP001155077"/>
    </source>
</evidence>
<evidence type="ECO:0000313" key="5">
    <source>
        <dbReference type="EMBL" id="MCM8568528.1"/>
    </source>
</evidence>
<keyword evidence="1 3" id="KW-0547">Nucleotide-binding</keyword>
<dbReference type="EMBL" id="JAMSCK010000001">
    <property type="protein sequence ID" value="MCM8568528.1"/>
    <property type="molecule type" value="Genomic_DNA"/>
</dbReference>
<dbReference type="InterPro" id="IPR007560">
    <property type="entry name" value="Restrct_endonuc_IV_Mrr"/>
</dbReference>
<dbReference type="InterPro" id="IPR011856">
    <property type="entry name" value="tRNA_endonuc-like_dom_sf"/>
</dbReference>
<sequence>MQNTELDIIKSSGEKVKFSFSKLRNSLLKSGADKKTMKYVLDEMRNELYQGISTREIYNRAFALLKQVKSVYASKYKLKNAIYELGPTGFPFEKYVGRILTSQGYEVSFNQTVLGKCVKHEIDVIAIKNNTRNLIECKFHSEEGRNCDVKVPLYIHARFNDIKNQKKTSYHESGWVVTNTRFTEDAVQYARCVGLKLISWNYPEDNSLKHLIDKSQLYPLTVSTLLSNKEKEFLLKREIVLGSDLLKNEYLLDHLGISDSRKSRILSEFKILCTITKVDGN</sequence>
<keyword evidence="6" id="KW-1185">Reference proteome</keyword>
<dbReference type="EC" id="3.1.21.-" evidence="5"/>
<dbReference type="Gene3D" id="3.40.1350.10">
    <property type="match status" value="1"/>
</dbReference>
<keyword evidence="5" id="KW-0540">Nuclease</keyword>
<feature type="domain" description="ATP-cone" evidence="4">
    <location>
        <begin position="6"/>
        <end position="84"/>
    </location>
</feature>
<dbReference type="InterPro" id="IPR005144">
    <property type="entry name" value="ATP-cone_dom"/>
</dbReference>
<evidence type="ECO:0000256" key="2">
    <source>
        <dbReference type="ARBA" id="ARBA00022840"/>
    </source>
</evidence>
<evidence type="ECO:0000259" key="4">
    <source>
        <dbReference type="PROSITE" id="PS51161"/>
    </source>
</evidence>
<evidence type="ECO:0000256" key="1">
    <source>
        <dbReference type="ARBA" id="ARBA00022741"/>
    </source>
</evidence>
<dbReference type="RefSeq" id="WP_252110921.1">
    <property type="nucleotide sequence ID" value="NZ_JAMSCK010000001.1"/>
</dbReference>
<dbReference type="SUPFAM" id="SSF52980">
    <property type="entry name" value="Restriction endonuclease-like"/>
    <property type="match status" value="1"/>
</dbReference>
<dbReference type="GO" id="GO:0004519">
    <property type="term" value="F:endonuclease activity"/>
    <property type="evidence" value="ECO:0007669"/>
    <property type="project" value="UniProtKB-KW"/>
</dbReference>
<accession>A0ABT0YZF7</accession>
<dbReference type="InterPro" id="IPR011335">
    <property type="entry name" value="Restrct_endonuc-II-like"/>
</dbReference>
<dbReference type="PROSITE" id="PS51161">
    <property type="entry name" value="ATP_CONE"/>
    <property type="match status" value="1"/>
</dbReference>
<dbReference type="CDD" id="cd22308">
    <property type="entry name" value="Af1548-like"/>
    <property type="match status" value="1"/>
</dbReference>
<name>A0ABT0YZF7_9FLAO</name>
<comment type="caution">
    <text evidence="5">The sequence shown here is derived from an EMBL/GenBank/DDBJ whole genome shotgun (WGS) entry which is preliminary data.</text>
</comment>
<keyword evidence="2 3" id="KW-0067">ATP-binding</keyword>
<reference evidence="5" key="1">
    <citation type="submission" date="2022-06" db="EMBL/GenBank/DDBJ databases">
        <title>Gramella sediminis sp. nov., isolated from deep-sea sediment of the Indian Ocean.</title>
        <authorList>
            <person name="Yang L."/>
        </authorList>
    </citation>
    <scope>NUCLEOTIDE SEQUENCE</scope>
    <source>
        <strain evidence="5">HMD3159</strain>
    </source>
</reference>
<organism evidence="5 6">
    <name type="scientific">Gramella jeungdoensis</name>
    <dbReference type="NCBI Taxonomy" id="708091"/>
    <lineage>
        <taxon>Bacteria</taxon>
        <taxon>Pseudomonadati</taxon>
        <taxon>Bacteroidota</taxon>
        <taxon>Flavobacteriia</taxon>
        <taxon>Flavobacteriales</taxon>
        <taxon>Flavobacteriaceae</taxon>
        <taxon>Christiangramia</taxon>
    </lineage>
</organism>
<evidence type="ECO:0000256" key="3">
    <source>
        <dbReference type="PROSITE-ProRule" id="PRU00492"/>
    </source>
</evidence>
<proteinExistence type="predicted"/>
<dbReference type="GO" id="GO:0016787">
    <property type="term" value="F:hydrolase activity"/>
    <property type="evidence" value="ECO:0007669"/>
    <property type="project" value="UniProtKB-KW"/>
</dbReference>
<dbReference type="Proteomes" id="UP001155077">
    <property type="component" value="Unassembled WGS sequence"/>
</dbReference>
<keyword evidence="5" id="KW-0255">Endonuclease</keyword>
<gene>
    <name evidence="5" type="ORF">NE848_04010</name>
</gene>
<keyword evidence="5" id="KW-0378">Hydrolase</keyword>
<dbReference type="Pfam" id="PF04471">
    <property type="entry name" value="Mrr_cat"/>
    <property type="match status" value="1"/>
</dbReference>
<protein>
    <submittedName>
        <fullName evidence="5">Restriction endonuclease</fullName>
        <ecNumber evidence="5">3.1.21.-</ecNumber>
    </submittedName>
</protein>